<keyword evidence="1" id="KW-0472">Membrane</keyword>
<feature type="transmembrane region" description="Helical" evidence="1">
    <location>
        <begin position="82"/>
        <end position="101"/>
    </location>
</feature>
<name>A0A445A0A1_ARAHY</name>
<evidence type="ECO:0000256" key="1">
    <source>
        <dbReference type="SAM" id="Phobius"/>
    </source>
</evidence>
<keyword evidence="1" id="KW-0812">Transmembrane</keyword>
<accession>A0A445A0A1</accession>
<feature type="transmembrane region" description="Helical" evidence="1">
    <location>
        <begin position="121"/>
        <end position="139"/>
    </location>
</feature>
<sequence>MLYYSSRLVLKTLLNSTILKPLFCSAMVLCSIYLRRVDNSPPFSSSSQVSHLTTSSVLRHLFLEGAIVLEGLHGSLRHDKNFFQILLWNFSHLALLINNNFYVRVLLSKLESGKSLKRKQFVVSHYCYALQSTLAIIFYHSNFKKICKREVIMAAMKRDAKHYSRQFKRALLAKLRQSQNINNNEEFTEGLDEISLNQDDARSLVIDITNEHDTMITDQPTAPTKHHHNDPLVVNDQMLEDNTKKQWNYIEENFEFDYAAGIKWALRTLGDRWKAYKYSLWNIYFYPNKIKEKKILTTKIDSNIPPIEWTAFVHHYTNPKTKVIT</sequence>
<comment type="caution">
    <text evidence="2">The sequence shown here is derived from an EMBL/GenBank/DDBJ whole genome shotgun (WGS) entry which is preliminary data.</text>
</comment>
<reference evidence="2 3" key="1">
    <citation type="submission" date="2019-01" db="EMBL/GenBank/DDBJ databases">
        <title>Sequencing of cultivated peanut Arachis hypogaea provides insights into genome evolution and oil improvement.</title>
        <authorList>
            <person name="Chen X."/>
        </authorList>
    </citation>
    <scope>NUCLEOTIDE SEQUENCE [LARGE SCALE GENOMIC DNA]</scope>
    <source>
        <strain evidence="3">cv. Fuhuasheng</strain>
        <tissue evidence="2">Leaves</tissue>
    </source>
</reference>
<protein>
    <submittedName>
        <fullName evidence="2">Uncharacterized protein</fullName>
    </submittedName>
</protein>
<evidence type="ECO:0000313" key="3">
    <source>
        <dbReference type="Proteomes" id="UP000289738"/>
    </source>
</evidence>
<organism evidence="2 3">
    <name type="scientific">Arachis hypogaea</name>
    <name type="common">Peanut</name>
    <dbReference type="NCBI Taxonomy" id="3818"/>
    <lineage>
        <taxon>Eukaryota</taxon>
        <taxon>Viridiplantae</taxon>
        <taxon>Streptophyta</taxon>
        <taxon>Embryophyta</taxon>
        <taxon>Tracheophyta</taxon>
        <taxon>Spermatophyta</taxon>
        <taxon>Magnoliopsida</taxon>
        <taxon>eudicotyledons</taxon>
        <taxon>Gunneridae</taxon>
        <taxon>Pentapetalae</taxon>
        <taxon>rosids</taxon>
        <taxon>fabids</taxon>
        <taxon>Fabales</taxon>
        <taxon>Fabaceae</taxon>
        <taxon>Papilionoideae</taxon>
        <taxon>50 kb inversion clade</taxon>
        <taxon>dalbergioids sensu lato</taxon>
        <taxon>Dalbergieae</taxon>
        <taxon>Pterocarpus clade</taxon>
        <taxon>Arachis</taxon>
    </lineage>
</organism>
<proteinExistence type="predicted"/>
<dbReference type="Proteomes" id="UP000289738">
    <property type="component" value="Chromosome B03"/>
</dbReference>
<feature type="transmembrane region" description="Helical" evidence="1">
    <location>
        <begin position="12"/>
        <end position="34"/>
    </location>
</feature>
<keyword evidence="1" id="KW-1133">Transmembrane helix</keyword>
<evidence type="ECO:0000313" key="2">
    <source>
        <dbReference type="EMBL" id="RYR19856.1"/>
    </source>
</evidence>
<keyword evidence="3" id="KW-1185">Reference proteome</keyword>
<gene>
    <name evidence="2" type="ORF">Ahy_B03g064751</name>
</gene>
<dbReference type="AlphaFoldDB" id="A0A445A0A1"/>
<dbReference type="EMBL" id="SDMP01000013">
    <property type="protein sequence ID" value="RYR19856.1"/>
    <property type="molecule type" value="Genomic_DNA"/>
</dbReference>